<name>A0AAV6U1T9_9ARAC</name>
<dbReference type="AlphaFoldDB" id="A0AAV6U1T9"/>
<dbReference type="InterPro" id="IPR005204">
    <property type="entry name" value="Hemocyanin_N"/>
</dbReference>
<evidence type="ECO:0000256" key="3">
    <source>
        <dbReference type="ARBA" id="ARBA00009470"/>
    </source>
</evidence>
<dbReference type="InterPro" id="IPR014756">
    <property type="entry name" value="Ig_E-set"/>
</dbReference>
<dbReference type="PROSITE" id="PS00209">
    <property type="entry name" value="HEMOCYANIN_1"/>
    <property type="match status" value="1"/>
</dbReference>
<comment type="subcellular location">
    <subcellularLocation>
        <location evidence="2">Secreted</location>
        <location evidence="2">Extracellular space</location>
    </subcellularLocation>
</comment>
<evidence type="ECO:0000256" key="5">
    <source>
        <dbReference type="ARBA" id="ARBA00022448"/>
    </source>
</evidence>
<comment type="subunit">
    <text evidence="4">Tarantula hemocyanin is a 24-chain polymer with seven different chains identified.</text>
</comment>
<evidence type="ECO:0000313" key="14">
    <source>
        <dbReference type="Proteomes" id="UP000827092"/>
    </source>
</evidence>
<dbReference type="GO" id="GO:0005344">
    <property type="term" value="F:oxygen carrier activity"/>
    <property type="evidence" value="ECO:0007669"/>
    <property type="project" value="UniProtKB-KW"/>
</dbReference>
<comment type="caution">
    <text evidence="13">The sequence shown here is derived from an EMBL/GenBank/DDBJ whole genome shotgun (WGS) entry which is preliminary data.</text>
</comment>
<dbReference type="GO" id="GO:0016491">
    <property type="term" value="F:oxidoreductase activity"/>
    <property type="evidence" value="ECO:0007669"/>
    <property type="project" value="InterPro"/>
</dbReference>
<dbReference type="EMBL" id="JAFNEN010000732">
    <property type="protein sequence ID" value="KAG8177966.1"/>
    <property type="molecule type" value="Genomic_DNA"/>
</dbReference>
<dbReference type="GO" id="GO:0005576">
    <property type="term" value="C:extracellular region"/>
    <property type="evidence" value="ECO:0007669"/>
    <property type="project" value="UniProtKB-SubCell"/>
</dbReference>
<keyword evidence="11" id="KW-0325">Glycoprotein</keyword>
<dbReference type="Gene3D" id="2.60.40.1520">
    <property type="entry name" value="Hemocyanin, C-terminal domain"/>
    <property type="match status" value="1"/>
</dbReference>
<keyword evidence="14" id="KW-1185">Reference proteome</keyword>
<evidence type="ECO:0000256" key="10">
    <source>
        <dbReference type="ARBA" id="ARBA00023157"/>
    </source>
</evidence>
<sequence>MSNVFPHNFLFLYHLYIHKNQARKKFHHFILTSAHLRSKIARSILFPIVPHQQTIPRNWCPAYKSRFRPRQVTLRNFCSRSPNMSVKDKQKKILPLFKNLTSLSQEPLPESERDTRLKGVGFLPRGKLFSCFHEDHLGEAQALYETLYEAKDFDDFVNLAKQARDIVNEGLFAFALSVVVLHRDDCHGIILPPIQEVFPDKFIPAETINRALKADKLSSNEDKVIEIVKTGNILDPEYNLAYFREDIGINAHHWHWHLVYPATYRPDFFGKVKDRKGELFYYMHQQMCARYDCDRLSVGLQRMLPFHNFEEKLEGYSAHLTSLVSGLNYASRPAGMSLRDIREVDVQDMERWRERILSAIHTGQVIDNHGHEVPLDNEHGLDILGALIESSYESLNKGFYGTLHNWGHVMIAKIHDHDGRFKENPSVMDDTSTALRDPIFYRYHRWMDNIFQEYKRRLPSYTPKDLSFPGVRIANVTVNAKVPNLIHTYTKDELLELSNGINLKNHIKVKYEHLDHEPFSYAIAVNNTTGVEKKTTVRIFLAPKYDELGNRLILEDQRRLYIELDKFTKTLPPGKHVLTRDSVDSSVTLSKVPTFAELEKGDILSEKSDEYCSCGWPEHMLVPRGTPKGMVFHLFVMLTDYEHDKVEDAAAHVTCSDAVSYCGAKDQKYPDKHAMGFPFDRPIKARTPSKFQTPNMSFTEVRIQYGGHKDH</sequence>
<dbReference type="SUPFAM" id="SSF48056">
    <property type="entry name" value="Di-copper centre-containing domain"/>
    <property type="match status" value="1"/>
</dbReference>
<dbReference type="Pfam" id="PF03723">
    <property type="entry name" value="Hemocyanin_C"/>
    <property type="match status" value="1"/>
</dbReference>
<evidence type="ECO:0000259" key="12">
    <source>
        <dbReference type="PROSITE" id="PS00498"/>
    </source>
</evidence>
<evidence type="ECO:0000256" key="9">
    <source>
        <dbReference type="ARBA" id="ARBA00023008"/>
    </source>
</evidence>
<dbReference type="PROSITE" id="PS00498">
    <property type="entry name" value="TYROSINASE_2"/>
    <property type="match status" value="1"/>
</dbReference>
<dbReference type="Pfam" id="PF00372">
    <property type="entry name" value="Hemocyanin_M"/>
    <property type="match status" value="1"/>
</dbReference>
<keyword evidence="10" id="KW-1015">Disulfide bond</keyword>
<dbReference type="Gene3D" id="1.10.1280.10">
    <property type="entry name" value="Di-copper center containing domain from catechol oxidase"/>
    <property type="match status" value="1"/>
</dbReference>
<dbReference type="SUPFAM" id="SSF48050">
    <property type="entry name" value="Hemocyanin, N-terminal domain"/>
    <property type="match status" value="1"/>
</dbReference>
<dbReference type="InterPro" id="IPR000896">
    <property type="entry name" value="Hemocyanin/hexamerin_mid_dom"/>
</dbReference>
<keyword evidence="9" id="KW-0186">Copper</keyword>
<dbReference type="InterPro" id="IPR008922">
    <property type="entry name" value="Di-copper_centre_dom_sf"/>
</dbReference>
<dbReference type="PANTHER" id="PTHR11511">
    <property type="entry name" value="LARVAL STORAGE PROTEIN/PHENOLOXIDASE"/>
    <property type="match status" value="1"/>
</dbReference>
<reference evidence="13 14" key="1">
    <citation type="journal article" date="2022" name="Nat. Ecol. Evol.">
        <title>A masculinizing supergene underlies an exaggerated male reproductive morph in a spider.</title>
        <authorList>
            <person name="Hendrickx F."/>
            <person name="De Corte Z."/>
            <person name="Sonet G."/>
            <person name="Van Belleghem S.M."/>
            <person name="Kostlbacher S."/>
            <person name="Vangestel C."/>
        </authorList>
    </citation>
    <scope>NUCLEOTIDE SEQUENCE [LARGE SCALE GENOMIC DNA]</scope>
    <source>
        <strain evidence="13">W744_W776</strain>
    </source>
</reference>
<dbReference type="SUPFAM" id="SSF81296">
    <property type="entry name" value="E set domains"/>
    <property type="match status" value="1"/>
</dbReference>
<keyword evidence="5" id="KW-0813">Transport</keyword>
<dbReference type="PANTHER" id="PTHR11511:SF5">
    <property type="entry name" value="FAT-BODY PROTEIN 1-RELATED"/>
    <property type="match status" value="1"/>
</dbReference>
<dbReference type="FunFam" id="1.20.1370.10:FF:000002">
    <property type="entry name" value="Hemocyanin subunit B"/>
    <property type="match status" value="1"/>
</dbReference>
<dbReference type="Proteomes" id="UP000827092">
    <property type="component" value="Unassembled WGS sequence"/>
</dbReference>
<dbReference type="InterPro" id="IPR002227">
    <property type="entry name" value="Tyrosinase_Cu-bd"/>
</dbReference>
<dbReference type="InterPro" id="IPR013788">
    <property type="entry name" value="Hemocyanin/hexamerin"/>
</dbReference>
<protein>
    <recommendedName>
        <fullName evidence="12">Tyrosinase copper-binding domain-containing protein</fullName>
    </recommendedName>
</protein>
<dbReference type="Gene3D" id="1.20.1370.10">
    <property type="entry name" value="Hemocyanin, N-terminal domain"/>
    <property type="match status" value="1"/>
</dbReference>
<evidence type="ECO:0000256" key="6">
    <source>
        <dbReference type="ARBA" id="ARBA00022525"/>
    </source>
</evidence>
<dbReference type="InterPro" id="IPR037020">
    <property type="entry name" value="Hemocyanin_C_sf"/>
</dbReference>
<dbReference type="FunFam" id="2.60.40.1520:FF:000001">
    <property type="entry name" value="Hemocyanin subunit 2"/>
    <property type="match status" value="1"/>
</dbReference>
<dbReference type="GO" id="GO:0046872">
    <property type="term" value="F:metal ion binding"/>
    <property type="evidence" value="ECO:0007669"/>
    <property type="project" value="UniProtKB-KW"/>
</dbReference>
<dbReference type="Pfam" id="PF03722">
    <property type="entry name" value="Hemocyanin_N"/>
    <property type="match status" value="1"/>
</dbReference>
<evidence type="ECO:0000256" key="2">
    <source>
        <dbReference type="ARBA" id="ARBA00004239"/>
    </source>
</evidence>
<keyword evidence="6" id="KW-0964">Secreted</keyword>
<organism evidence="13 14">
    <name type="scientific">Oedothorax gibbosus</name>
    <dbReference type="NCBI Taxonomy" id="931172"/>
    <lineage>
        <taxon>Eukaryota</taxon>
        <taxon>Metazoa</taxon>
        <taxon>Ecdysozoa</taxon>
        <taxon>Arthropoda</taxon>
        <taxon>Chelicerata</taxon>
        <taxon>Arachnida</taxon>
        <taxon>Araneae</taxon>
        <taxon>Araneomorphae</taxon>
        <taxon>Entelegynae</taxon>
        <taxon>Araneoidea</taxon>
        <taxon>Linyphiidae</taxon>
        <taxon>Erigoninae</taxon>
        <taxon>Oedothorax</taxon>
    </lineage>
</organism>
<dbReference type="InterPro" id="IPR005203">
    <property type="entry name" value="Hemocyanin_C"/>
</dbReference>
<evidence type="ECO:0000256" key="4">
    <source>
        <dbReference type="ARBA" id="ARBA00011753"/>
    </source>
</evidence>
<evidence type="ECO:0000313" key="13">
    <source>
        <dbReference type="EMBL" id="KAG8177966.1"/>
    </source>
</evidence>
<comment type="function">
    <text evidence="1">Hemocyanins are copper-containing oxygen carriers occurring freely dissolved in the hemolymph of many mollusks and arthropods.</text>
</comment>
<keyword evidence="8" id="KW-0479">Metal-binding</keyword>
<proteinExistence type="inferred from homology"/>
<dbReference type="PRINTS" id="PR00187">
    <property type="entry name" value="HAEMOCYANIN"/>
</dbReference>
<feature type="domain" description="Tyrosinase copper-binding" evidence="12">
    <location>
        <begin position="437"/>
        <end position="448"/>
    </location>
</feature>
<evidence type="ECO:0000256" key="11">
    <source>
        <dbReference type="ARBA" id="ARBA00023180"/>
    </source>
</evidence>
<evidence type="ECO:0000256" key="8">
    <source>
        <dbReference type="ARBA" id="ARBA00022723"/>
    </source>
</evidence>
<dbReference type="FunFam" id="1.10.1280.10:FF:000004">
    <property type="entry name" value="Hemocyanin subunit 2"/>
    <property type="match status" value="1"/>
</dbReference>
<keyword evidence="7" id="KW-0561">Oxygen transport</keyword>
<gene>
    <name evidence="13" type="ORF">JTE90_014709</name>
</gene>
<accession>A0AAV6U1T9</accession>
<evidence type="ECO:0000256" key="7">
    <source>
        <dbReference type="ARBA" id="ARBA00022621"/>
    </source>
</evidence>
<dbReference type="PROSITE" id="PS00210">
    <property type="entry name" value="HEMOCYANIN_2"/>
    <property type="match status" value="1"/>
</dbReference>
<evidence type="ECO:0000256" key="1">
    <source>
        <dbReference type="ARBA" id="ARBA00002958"/>
    </source>
</evidence>
<comment type="similarity">
    <text evidence="3">Belongs to the tyrosinase family. Hemocyanin subfamily.</text>
</comment>
<dbReference type="InterPro" id="IPR036697">
    <property type="entry name" value="Hemocyanin_N_sf"/>
</dbReference>